<dbReference type="AlphaFoldDB" id="A0A1C4XL65"/>
<feature type="region of interest" description="Disordered" evidence="1">
    <location>
        <begin position="234"/>
        <end position="276"/>
    </location>
</feature>
<sequence length="276" mass="28974">MTPGKPAAKKRAAWVAWLAVGLILAGCVAVGVLHTDGDTAVPAPAADERADSVAILQRSSAEQGLCYGWVLEDYYDYGAAPRNVGSNLGDGIAVEENPACPRWVQVTADIGYVSESSESNDFARIEVTGSPDIDTLDLLRVENGLEQLGLTEDVFVDDPGWAVTRAAVMLPLLAVEAGLAQPADTPVPAAGSPSPLPDAGSDYLRDRWGWLLATVGLLLLAALFVTVGVVQRRRPTAPGRGAAPEAPSRSGRQRRVAVPAQRAGAETAESRTREKA</sequence>
<evidence type="ECO:0000313" key="3">
    <source>
        <dbReference type="EMBL" id="SCF09218.1"/>
    </source>
</evidence>
<keyword evidence="2" id="KW-0812">Transmembrane</keyword>
<feature type="compositionally biased region" description="Low complexity" evidence="1">
    <location>
        <begin position="256"/>
        <end position="265"/>
    </location>
</feature>
<keyword evidence="2" id="KW-0472">Membrane</keyword>
<name>A0A1C4XL65_9ACTN</name>
<accession>A0A1C4XL65</accession>
<feature type="transmembrane region" description="Helical" evidence="2">
    <location>
        <begin position="208"/>
        <end position="230"/>
    </location>
</feature>
<protein>
    <submittedName>
        <fullName evidence="3">Uncharacterized protein</fullName>
    </submittedName>
</protein>
<dbReference type="RefSeq" id="WP_091264459.1">
    <property type="nucleotide sequence ID" value="NZ_FMCS01000006.1"/>
</dbReference>
<evidence type="ECO:0000256" key="2">
    <source>
        <dbReference type="SAM" id="Phobius"/>
    </source>
</evidence>
<evidence type="ECO:0000256" key="1">
    <source>
        <dbReference type="SAM" id="MobiDB-lite"/>
    </source>
</evidence>
<dbReference type="EMBL" id="FMCS01000006">
    <property type="protein sequence ID" value="SCF09218.1"/>
    <property type="molecule type" value="Genomic_DNA"/>
</dbReference>
<gene>
    <name evidence="3" type="ORF">GA0070214_106143</name>
</gene>
<organism evidence="3 4">
    <name type="scientific">Micromonospora chaiyaphumensis</name>
    <dbReference type="NCBI Taxonomy" id="307119"/>
    <lineage>
        <taxon>Bacteria</taxon>
        <taxon>Bacillati</taxon>
        <taxon>Actinomycetota</taxon>
        <taxon>Actinomycetes</taxon>
        <taxon>Micromonosporales</taxon>
        <taxon>Micromonosporaceae</taxon>
        <taxon>Micromonospora</taxon>
    </lineage>
</organism>
<feature type="compositionally biased region" description="Low complexity" evidence="1">
    <location>
        <begin position="234"/>
        <end position="247"/>
    </location>
</feature>
<reference evidence="4" key="1">
    <citation type="submission" date="2016-06" db="EMBL/GenBank/DDBJ databases">
        <authorList>
            <person name="Varghese N."/>
            <person name="Submissions Spin"/>
        </authorList>
    </citation>
    <scope>NUCLEOTIDE SEQUENCE [LARGE SCALE GENOMIC DNA]</scope>
    <source>
        <strain evidence="4">DSM 45246</strain>
    </source>
</reference>
<proteinExistence type="predicted"/>
<dbReference type="PROSITE" id="PS51257">
    <property type="entry name" value="PROKAR_LIPOPROTEIN"/>
    <property type="match status" value="1"/>
</dbReference>
<evidence type="ECO:0000313" key="4">
    <source>
        <dbReference type="Proteomes" id="UP000199629"/>
    </source>
</evidence>
<keyword evidence="4" id="KW-1185">Reference proteome</keyword>
<keyword evidence="2" id="KW-1133">Transmembrane helix</keyword>
<dbReference type="Proteomes" id="UP000199629">
    <property type="component" value="Unassembled WGS sequence"/>
</dbReference>